<dbReference type="WBParaSite" id="Pan_g19991.t1">
    <property type="protein sequence ID" value="Pan_g19991.t1"/>
    <property type="gene ID" value="Pan_g19991"/>
</dbReference>
<dbReference type="PANTHER" id="PTHR38608:SF4">
    <property type="entry name" value="PROTEIN CBG07207"/>
    <property type="match status" value="1"/>
</dbReference>
<keyword evidence="2" id="KW-1185">Reference proteome</keyword>
<dbReference type="AlphaFoldDB" id="A0A7E4VEY7"/>
<evidence type="ECO:0000313" key="2">
    <source>
        <dbReference type="Proteomes" id="UP000492821"/>
    </source>
</evidence>
<evidence type="ECO:0000256" key="1">
    <source>
        <dbReference type="SAM" id="MobiDB-lite"/>
    </source>
</evidence>
<dbReference type="PANTHER" id="PTHR38608">
    <property type="entry name" value="PROTEIN CBG07207"/>
    <property type="match status" value="1"/>
</dbReference>
<reference evidence="2" key="1">
    <citation type="journal article" date="2013" name="Genetics">
        <title>The draft genome and transcriptome of Panagrellus redivivus are shaped by the harsh demands of a free-living lifestyle.</title>
        <authorList>
            <person name="Srinivasan J."/>
            <person name="Dillman A.R."/>
            <person name="Macchietto M.G."/>
            <person name="Heikkinen L."/>
            <person name="Lakso M."/>
            <person name="Fracchia K.M."/>
            <person name="Antoshechkin I."/>
            <person name="Mortazavi A."/>
            <person name="Wong G."/>
            <person name="Sternberg P.W."/>
        </authorList>
    </citation>
    <scope>NUCLEOTIDE SEQUENCE [LARGE SCALE GENOMIC DNA]</scope>
    <source>
        <strain evidence="2">MT8872</strain>
    </source>
</reference>
<proteinExistence type="predicted"/>
<dbReference type="Proteomes" id="UP000492821">
    <property type="component" value="Unassembled WGS sequence"/>
</dbReference>
<feature type="compositionally biased region" description="Polar residues" evidence="1">
    <location>
        <begin position="84"/>
        <end position="104"/>
    </location>
</feature>
<evidence type="ECO:0000313" key="3">
    <source>
        <dbReference type="WBParaSite" id="Pan_g19991.t1"/>
    </source>
</evidence>
<reference evidence="3" key="2">
    <citation type="submission" date="2020-10" db="UniProtKB">
        <authorList>
            <consortium name="WormBaseParasite"/>
        </authorList>
    </citation>
    <scope>IDENTIFICATION</scope>
</reference>
<accession>A0A7E4VEY7</accession>
<feature type="region of interest" description="Disordered" evidence="1">
    <location>
        <begin position="82"/>
        <end position="117"/>
    </location>
</feature>
<feature type="region of interest" description="Disordered" evidence="1">
    <location>
        <begin position="1"/>
        <end position="25"/>
    </location>
</feature>
<protein>
    <submittedName>
        <fullName evidence="3">Uncharacterized protein</fullName>
    </submittedName>
</protein>
<name>A0A7E4VEY7_PANRE</name>
<organism evidence="2 3">
    <name type="scientific">Panagrellus redivivus</name>
    <name type="common">Microworm</name>
    <dbReference type="NCBI Taxonomy" id="6233"/>
    <lineage>
        <taxon>Eukaryota</taxon>
        <taxon>Metazoa</taxon>
        <taxon>Ecdysozoa</taxon>
        <taxon>Nematoda</taxon>
        <taxon>Chromadorea</taxon>
        <taxon>Rhabditida</taxon>
        <taxon>Tylenchina</taxon>
        <taxon>Panagrolaimomorpha</taxon>
        <taxon>Panagrolaimoidea</taxon>
        <taxon>Panagrolaimidae</taxon>
        <taxon>Panagrellus</taxon>
    </lineage>
</organism>
<sequence length="117" mass="12747">MMNCGSDPVEFYSAAPRKPSETVSASESVFCEAKHRKKISYTEDGRKMIDGVEIEAPEDVIERAGRTPEEMWRRLIVKAAATDSLKTGNGSSTPSEADSASVTSEEIPPSKQIHKST</sequence>